<organism evidence="1 2">
    <name type="scientific">Chryseobacterium piscium</name>
    <dbReference type="NCBI Taxonomy" id="333702"/>
    <lineage>
        <taxon>Bacteria</taxon>
        <taxon>Pseudomonadati</taxon>
        <taxon>Bacteroidota</taxon>
        <taxon>Flavobacteriia</taxon>
        <taxon>Flavobacteriales</taxon>
        <taxon>Weeksellaceae</taxon>
        <taxon>Chryseobacterium group</taxon>
        <taxon>Chryseobacterium</taxon>
    </lineage>
</organism>
<dbReference type="InterPro" id="IPR011726">
    <property type="entry name" value="KdpF"/>
</dbReference>
<dbReference type="RefSeq" id="WP_084550507.1">
    <property type="nucleotide sequence ID" value="NZ_QNVS01000025.1"/>
</dbReference>
<sequence length="25" mass="2979">MTILFLISIAIFIYICYVLVKPEKF</sequence>
<dbReference type="Pfam" id="PF09604">
    <property type="entry name" value="Potass_KdpF"/>
    <property type="match status" value="1"/>
</dbReference>
<evidence type="ECO:0000313" key="2">
    <source>
        <dbReference type="Proteomes" id="UP000256512"/>
    </source>
</evidence>
<dbReference type="AlphaFoldDB" id="A0A3D9BM29"/>
<name>A0A3D9BM29_9FLAO</name>
<gene>
    <name evidence="1" type="ORF">DRF62_09880</name>
</gene>
<accession>A0A3D9BM29</accession>
<protein>
    <submittedName>
        <fullName evidence="1">Potassium-transporting ATPase subunit F</fullName>
    </submittedName>
</protein>
<evidence type="ECO:0000313" key="1">
    <source>
        <dbReference type="EMBL" id="REC54401.1"/>
    </source>
</evidence>
<dbReference type="EMBL" id="QNVS01000025">
    <property type="protein sequence ID" value="REC54401.1"/>
    <property type="molecule type" value="Genomic_DNA"/>
</dbReference>
<dbReference type="GO" id="GO:0005886">
    <property type="term" value="C:plasma membrane"/>
    <property type="evidence" value="ECO:0007669"/>
    <property type="project" value="InterPro"/>
</dbReference>
<comment type="caution">
    <text evidence="1">The sequence shown here is derived from an EMBL/GenBank/DDBJ whole genome shotgun (WGS) entry which is preliminary data.</text>
</comment>
<dbReference type="Proteomes" id="UP000256512">
    <property type="component" value="Unassembled WGS sequence"/>
</dbReference>
<dbReference type="GO" id="GO:0008556">
    <property type="term" value="F:P-type potassium transmembrane transporter activity"/>
    <property type="evidence" value="ECO:0007669"/>
    <property type="project" value="InterPro"/>
</dbReference>
<reference evidence="1 2" key="1">
    <citation type="journal article" date="2006" name="Int. J. Syst. Evol. Microbiol.">
        <title>Chryseobacterium piscium sp. nov., isolated from fish of the South Atlantic Ocean off South Africa.</title>
        <authorList>
            <person name="de Beer H."/>
            <person name="Hugo C.J."/>
            <person name="Jooste P.J."/>
            <person name="Vancanneyt M."/>
            <person name="Coenye T."/>
            <person name="Vandamme P."/>
        </authorList>
    </citation>
    <scope>NUCLEOTIDE SEQUENCE [LARGE SCALE GENOMIC DNA]</scope>
    <source>
        <strain evidence="1 2">CCUG 51923</strain>
    </source>
</reference>
<proteinExistence type="predicted"/>
<keyword evidence="2" id="KW-1185">Reference proteome</keyword>